<dbReference type="InterPro" id="IPR036249">
    <property type="entry name" value="Thioredoxin-like_sf"/>
</dbReference>
<reference evidence="4" key="1">
    <citation type="submission" date="2017-09" db="EMBL/GenBank/DDBJ databases">
        <authorList>
            <person name="Varghese N."/>
            <person name="Submissions S."/>
        </authorList>
    </citation>
    <scope>NUCLEOTIDE SEQUENCE [LARGE SCALE GENOMIC DNA]</scope>
    <source>
        <strain evidence="4">DSM 25885</strain>
    </source>
</reference>
<dbReference type="GO" id="GO:0016491">
    <property type="term" value="F:oxidoreductase activity"/>
    <property type="evidence" value="ECO:0007669"/>
    <property type="project" value="InterPro"/>
</dbReference>
<dbReference type="AlphaFoldDB" id="A0A285N210"/>
<sequence length="199" mass="23450">MFQEFFSFDQIQKMKIGKKTIVNIALILFVLSFFLTPMGHYGKVILNRLFSFSPPIIEEAQRERITDYDWKLKDADWKFFNFEKSKGNVVFINLWASWKLPSEAELVSIQEMYNRYNGKMDFYIITNENRPPVEEFMAKHGFTFPVTYLIIGEKTPINPDEVPSSYLIDKKGNIAIYKRKIADWSTTKVYNLLDKLIAE</sequence>
<keyword evidence="4" id="KW-1185">Reference proteome</keyword>
<evidence type="ECO:0000313" key="3">
    <source>
        <dbReference type="EMBL" id="SNZ02056.1"/>
    </source>
</evidence>
<dbReference type="GO" id="GO:0016209">
    <property type="term" value="F:antioxidant activity"/>
    <property type="evidence" value="ECO:0007669"/>
    <property type="project" value="InterPro"/>
</dbReference>
<evidence type="ECO:0000256" key="1">
    <source>
        <dbReference type="SAM" id="Phobius"/>
    </source>
</evidence>
<dbReference type="InterPro" id="IPR050553">
    <property type="entry name" value="Thioredoxin_ResA/DsbE_sf"/>
</dbReference>
<keyword evidence="1" id="KW-1133">Transmembrane helix</keyword>
<name>A0A285N210_9FLAO</name>
<dbReference type="PANTHER" id="PTHR42852:SF13">
    <property type="entry name" value="PROTEIN DIPZ"/>
    <property type="match status" value="1"/>
</dbReference>
<dbReference type="SUPFAM" id="SSF52833">
    <property type="entry name" value="Thioredoxin-like"/>
    <property type="match status" value="1"/>
</dbReference>
<dbReference type="EMBL" id="OBEH01000009">
    <property type="protein sequence ID" value="SNZ02056.1"/>
    <property type="molecule type" value="Genomic_DNA"/>
</dbReference>
<proteinExistence type="predicted"/>
<dbReference type="InterPro" id="IPR000866">
    <property type="entry name" value="AhpC/TSA"/>
</dbReference>
<feature type="transmembrane region" description="Helical" evidence="1">
    <location>
        <begin position="21"/>
        <end position="41"/>
    </location>
</feature>
<feature type="domain" description="Alkyl hydroperoxide reductase subunit C/ Thiol specific antioxidant" evidence="2">
    <location>
        <begin position="69"/>
        <end position="174"/>
    </location>
</feature>
<organism evidence="3 4">
    <name type="scientific">Flagellimonas pacifica</name>
    <dbReference type="NCBI Taxonomy" id="1247520"/>
    <lineage>
        <taxon>Bacteria</taxon>
        <taxon>Pseudomonadati</taxon>
        <taxon>Bacteroidota</taxon>
        <taxon>Flavobacteriia</taxon>
        <taxon>Flavobacteriales</taxon>
        <taxon>Flavobacteriaceae</taxon>
        <taxon>Flagellimonas</taxon>
    </lineage>
</organism>
<keyword evidence="1" id="KW-0472">Membrane</keyword>
<keyword evidence="1" id="KW-0812">Transmembrane</keyword>
<dbReference type="CDD" id="cd02966">
    <property type="entry name" value="TlpA_like_family"/>
    <property type="match status" value="1"/>
</dbReference>
<dbReference type="PANTHER" id="PTHR42852">
    <property type="entry name" value="THIOL:DISULFIDE INTERCHANGE PROTEIN DSBE"/>
    <property type="match status" value="1"/>
</dbReference>
<accession>A0A285N210</accession>
<dbReference type="Pfam" id="PF00578">
    <property type="entry name" value="AhpC-TSA"/>
    <property type="match status" value="1"/>
</dbReference>
<dbReference type="Proteomes" id="UP000219048">
    <property type="component" value="Unassembled WGS sequence"/>
</dbReference>
<dbReference type="Gene3D" id="3.40.30.10">
    <property type="entry name" value="Glutaredoxin"/>
    <property type="match status" value="1"/>
</dbReference>
<evidence type="ECO:0000259" key="2">
    <source>
        <dbReference type="Pfam" id="PF00578"/>
    </source>
</evidence>
<evidence type="ECO:0000313" key="4">
    <source>
        <dbReference type="Proteomes" id="UP000219048"/>
    </source>
</evidence>
<protein>
    <submittedName>
        <fullName evidence="3">AhpC/TSA family protein</fullName>
    </submittedName>
</protein>
<gene>
    <name evidence="3" type="ORF">SAMN06265377_3915</name>
</gene>